<feature type="region of interest" description="Disordered" evidence="1">
    <location>
        <begin position="183"/>
        <end position="226"/>
    </location>
</feature>
<feature type="region of interest" description="Disordered" evidence="1">
    <location>
        <begin position="250"/>
        <end position="283"/>
    </location>
</feature>
<dbReference type="Proteomes" id="UP000247569">
    <property type="component" value="Unassembled WGS sequence"/>
</dbReference>
<proteinExistence type="predicted"/>
<keyword evidence="3" id="KW-1185">Reference proteome</keyword>
<evidence type="ECO:0000256" key="1">
    <source>
        <dbReference type="SAM" id="MobiDB-lite"/>
    </source>
</evidence>
<name>A0A318KFQ7_9NOCA</name>
<accession>A0A318KFQ7</accession>
<evidence type="ECO:0000313" key="3">
    <source>
        <dbReference type="Proteomes" id="UP000247569"/>
    </source>
</evidence>
<feature type="compositionally biased region" description="Low complexity" evidence="1">
    <location>
        <begin position="253"/>
        <end position="266"/>
    </location>
</feature>
<organism evidence="2 3">
    <name type="scientific">Nocardia tenerifensis</name>
    <dbReference type="NCBI Taxonomy" id="228006"/>
    <lineage>
        <taxon>Bacteria</taxon>
        <taxon>Bacillati</taxon>
        <taxon>Actinomycetota</taxon>
        <taxon>Actinomycetes</taxon>
        <taxon>Mycobacteriales</taxon>
        <taxon>Nocardiaceae</taxon>
        <taxon>Nocardia</taxon>
    </lineage>
</organism>
<protein>
    <submittedName>
        <fullName evidence="2">Uncharacterized protein</fullName>
    </submittedName>
</protein>
<comment type="caution">
    <text evidence="2">The sequence shown here is derived from an EMBL/GenBank/DDBJ whole genome shotgun (WGS) entry which is preliminary data.</text>
</comment>
<sequence>MCRSSLARLGVRVCCCVAAESKTGGVSRCGCVGVVAAEPAVVAACGRGSTSPRHAALHGATPHRTAPHRTAPHRTAPHHATPRHATPRHAAPKTCAPSRNPRVLPTSTYSADPDKQRGPQLNRPQAATARRATACRQRRRHGSRTLSRDPHPVRDPTLSANPEKQCGIPVLPTTRGARLRLRATASTQPRRGTPPVLGSPRHSNTPVGRGTPPKCGTPADPRTLSRDPHPIWGPILSADPGGQCGIPVRRPQAATASSSAATTPTSVRIPRNSADSKPGKKQPGRILFVGSGHGGVAGAAWRGPWRGLVRRARGESRVSGEGWCGWRWRG</sequence>
<dbReference type="EMBL" id="QJKF01000001">
    <property type="protein sequence ID" value="PXX71063.1"/>
    <property type="molecule type" value="Genomic_DNA"/>
</dbReference>
<feature type="region of interest" description="Disordered" evidence="1">
    <location>
        <begin position="47"/>
        <end position="170"/>
    </location>
</feature>
<dbReference type="AlphaFoldDB" id="A0A318KFQ7"/>
<feature type="compositionally biased region" description="Low complexity" evidence="1">
    <location>
        <begin position="123"/>
        <end position="135"/>
    </location>
</feature>
<gene>
    <name evidence="2" type="ORF">DFR70_101484</name>
</gene>
<evidence type="ECO:0000313" key="2">
    <source>
        <dbReference type="EMBL" id="PXX71063.1"/>
    </source>
</evidence>
<feature type="compositionally biased region" description="Basic residues" evidence="1">
    <location>
        <begin position="65"/>
        <end position="91"/>
    </location>
</feature>
<reference evidence="2 3" key="1">
    <citation type="submission" date="2018-05" db="EMBL/GenBank/DDBJ databases">
        <title>Genomic Encyclopedia of Type Strains, Phase IV (KMG-IV): sequencing the most valuable type-strain genomes for metagenomic binning, comparative biology and taxonomic classification.</title>
        <authorList>
            <person name="Goeker M."/>
        </authorList>
    </citation>
    <scope>NUCLEOTIDE SEQUENCE [LARGE SCALE GENOMIC DNA]</scope>
    <source>
        <strain evidence="2 3">DSM 44704</strain>
    </source>
</reference>